<dbReference type="EMBL" id="JAODUO010000263">
    <property type="protein sequence ID" value="KAK2184506.1"/>
    <property type="molecule type" value="Genomic_DNA"/>
</dbReference>
<sequence>MAGAGDDEDRQNLPGNWKGMLKFCIENTASEDSPSRPGPMDEETKKWLQEVFASLADNDPVKHMAENIQQLQQSCESEDDIHRHTDLLDDTQALCEDIDLAMDFQKMGAYGVVQGLLQSEHADIRWRAAQLIATVVQNNPHCQQKALETQLLPLLVHLADSDANMLVRVKALYAVSCLVRQFPEGEEAFVSVDGFSVLMRAMQSDEEKLQVKAAFLLANIMLSDPKHKDTLCDMGMIEQLMNLLRCEQAPYHEHLVRALVNLVTDHPRSLEECQRPQHALKDLLSQLMTDLQGKPEYLVSVTVNKLFIYHYIVLIIVNVLEKILFRIS</sequence>
<reference evidence="4" key="1">
    <citation type="journal article" date="2023" name="Mol. Biol. Evol.">
        <title>Third-Generation Sequencing Reveals the Adaptive Role of the Epigenome in Three Deep-Sea Polychaetes.</title>
        <authorList>
            <person name="Perez M."/>
            <person name="Aroh O."/>
            <person name="Sun Y."/>
            <person name="Lan Y."/>
            <person name="Juniper S.K."/>
            <person name="Young C.R."/>
            <person name="Angers B."/>
            <person name="Qian P.Y."/>
        </authorList>
    </citation>
    <scope>NUCLEOTIDE SEQUENCE</scope>
    <source>
        <strain evidence="4">R07B-5</strain>
    </source>
</reference>
<comment type="caution">
    <text evidence="4">The sequence shown here is derived from an EMBL/GenBank/DDBJ whole genome shotgun (WGS) entry which is preliminary data.</text>
</comment>
<protein>
    <recommendedName>
        <fullName evidence="3">Nucleotide exchange factor Fes1 domain-containing protein</fullName>
    </recommendedName>
</protein>
<dbReference type="Pfam" id="PF08609">
    <property type="entry name" value="Fes1"/>
    <property type="match status" value="1"/>
</dbReference>
<dbReference type="InterPro" id="IPR011989">
    <property type="entry name" value="ARM-like"/>
</dbReference>
<evidence type="ECO:0000259" key="3">
    <source>
        <dbReference type="Pfam" id="PF08609"/>
    </source>
</evidence>
<accession>A0AAD9UCR2</accession>
<proteinExistence type="predicted"/>
<keyword evidence="2" id="KW-1133">Transmembrane helix</keyword>
<dbReference type="AlphaFoldDB" id="A0AAD9UCR2"/>
<dbReference type="PANTHER" id="PTHR19316:SF18">
    <property type="entry name" value="HSP70-BINDING PROTEIN 1"/>
    <property type="match status" value="1"/>
</dbReference>
<keyword evidence="2" id="KW-0812">Transmembrane</keyword>
<dbReference type="Proteomes" id="UP001209878">
    <property type="component" value="Unassembled WGS sequence"/>
</dbReference>
<dbReference type="GO" id="GO:0005783">
    <property type="term" value="C:endoplasmic reticulum"/>
    <property type="evidence" value="ECO:0007669"/>
    <property type="project" value="TreeGrafter"/>
</dbReference>
<feature type="transmembrane region" description="Helical" evidence="2">
    <location>
        <begin position="306"/>
        <end position="325"/>
    </location>
</feature>
<dbReference type="InterPro" id="IPR016024">
    <property type="entry name" value="ARM-type_fold"/>
</dbReference>
<evidence type="ECO:0000313" key="4">
    <source>
        <dbReference type="EMBL" id="KAK2184506.1"/>
    </source>
</evidence>
<name>A0AAD9UCR2_RIDPI</name>
<dbReference type="InterPro" id="IPR050693">
    <property type="entry name" value="Hsp70_NEF-Inhibitors"/>
</dbReference>
<feature type="domain" description="Nucleotide exchange factor Fes1" evidence="3">
    <location>
        <begin position="18"/>
        <end position="102"/>
    </location>
</feature>
<keyword evidence="2" id="KW-0472">Membrane</keyword>
<gene>
    <name evidence="4" type="ORF">NP493_262g01018</name>
</gene>
<dbReference type="Gene3D" id="1.25.10.10">
    <property type="entry name" value="Leucine-rich Repeat Variant"/>
    <property type="match status" value="1"/>
</dbReference>
<evidence type="ECO:0000256" key="2">
    <source>
        <dbReference type="SAM" id="Phobius"/>
    </source>
</evidence>
<organism evidence="4 5">
    <name type="scientific">Ridgeia piscesae</name>
    <name type="common">Tubeworm</name>
    <dbReference type="NCBI Taxonomy" id="27915"/>
    <lineage>
        <taxon>Eukaryota</taxon>
        <taxon>Metazoa</taxon>
        <taxon>Spiralia</taxon>
        <taxon>Lophotrochozoa</taxon>
        <taxon>Annelida</taxon>
        <taxon>Polychaeta</taxon>
        <taxon>Sedentaria</taxon>
        <taxon>Canalipalpata</taxon>
        <taxon>Sabellida</taxon>
        <taxon>Siboglinidae</taxon>
        <taxon>Ridgeia</taxon>
    </lineage>
</organism>
<evidence type="ECO:0000256" key="1">
    <source>
        <dbReference type="ARBA" id="ARBA00022737"/>
    </source>
</evidence>
<dbReference type="InterPro" id="IPR013918">
    <property type="entry name" value="Nucleotide_exch_fac_Fes1"/>
</dbReference>
<evidence type="ECO:0000313" key="5">
    <source>
        <dbReference type="Proteomes" id="UP001209878"/>
    </source>
</evidence>
<dbReference type="PANTHER" id="PTHR19316">
    <property type="entry name" value="PROTEIN FOLDING REGULATOR"/>
    <property type="match status" value="1"/>
</dbReference>
<dbReference type="GO" id="GO:0000774">
    <property type="term" value="F:adenyl-nucleotide exchange factor activity"/>
    <property type="evidence" value="ECO:0007669"/>
    <property type="project" value="TreeGrafter"/>
</dbReference>
<keyword evidence="5" id="KW-1185">Reference proteome</keyword>
<keyword evidence="1" id="KW-0677">Repeat</keyword>
<dbReference type="SUPFAM" id="SSF48371">
    <property type="entry name" value="ARM repeat"/>
    <property type="match status" value="1"/>
</dbReference>